<organism evidence="5 6">
    <name type="scientific">Thermoactinomyces intermedius</name>
    <dbReference type="NCBI Taxonomy" id="2024"/>
    <lineage>
        <taxon>Bacteria</taxon>
        <taxon>Bacillati</taxon>
        <taxon>Bacillota</taxon>
        <taxon>Bacilli</taxon>
        <taxon>Bacillales</taxon>
        <taxon>Thermoactinomycetaceae</taxon>
        <taxon>Thermoactinomyces</taxon>
    </lineage>
</organism>
<feature type="domain" description="HTH luxR-type" evidence="4">
    <location>
        <begin position="422"/>
        <end position="487"/>
    </location>
</feature>
<dbReference type="InterPro" id="IPR029016">
    <property type="entry name" value="GAF-like_dom_sf"/>
</dbReference>
<dbReference type="Proteomes" id="UP000633619">
    <property type="component" value="Unassembled WGS sequence"/>
</dbReference>
<evidence type="ECO:0000259" key="4">
    <source>
        <dbReference type="PROSITE" id="PS50043"/>
    </source>
</evidence>
<dbReference type="Gene3D" id="3.30.450.40">
    <property type="match status" value="1"/>
</dbReference>
<reference evidence="5 6" key="1">
    <citation type="submission" date="2020-12" db="EMBL/GenBank/DDBJ databases">
        <title>WGS of Thermoactinomyces spp.</title>
        <authorList>
            <person name="Cheng K."/>
        </authorList>
    </citation>
    <scope>NUCLEOTIDE SEQUENCE [LARGE SCALE GENOMIC DNA]</scope>
    <source>
        <strain evidence="6">CICC 10671\DSM 43846</strain>
    </source>
</reference>
<evidence type="ECO:0000313" key="6">
    <source>
        <dbReference type="Proteomes" id="UP000633619"/>
    </source>
</evidence>
<evidence type="ECO:0000313" key="5">
    <source>
        <dbReference type="EMBL" id="MBH8594570.1"/>
    </source>
</evidence>
<dbReference type="RefSeq" id="WP_181731806.1">
    <property type="nucleotide sequence ID" value="NZ_JACEIR010000003.1"/>
</dbReference>
<dbReference type="GO" id="GO:0045892">
    <property type="term" value="P:negative regulation of DNA-templated transcription"/>
    <property type="evidence" value="ECO:0007669"/>
    <property type="project" value="UniProtKB-ARBA"/>
</dbReference>
<dbReference type="SMART" id="SM00421">
    <property type="entry name" value="HTH_LUXR"/>
    <property type="match status" value="1"/>
</dbReference>
<dbReference type="PRINTS" id="PR00038">
    <property type="entry name" value="HTHLUXR"/>
</dbReference>
<gene>
    <name evidence="5" type="ORF">I8U20_04410</name>
</gene>
<keyword evidence="2" id="KW-0238">DNA-binding</keyword>
<keyword evidence="6" id="KW-1185">Reference proteome</keyword>
<proteinExistence type="predicted"/>
<keyword evidence="3" id="KW-0804">Transcription</keyword>
<dbReference type="Pfam" id="PF01590">
    <property type="entry name" value="GAF"/>
    <property type="match status" value="1"/>
</dbReference>
<keyword evidence="1" id="KW-0805">Transcription regulation</keyword>
<evidence type="ECO:0000256" key="1">
    <source>
        <dbReference type="ARBA" id="ARBA00023015"/>
    </source>
</evidence>
<evidence type="ECO:0000256" key="3">
    <source>
        <dbReference type="ARBA" id="ARBA00023163"/>
    </source>
</evidence>
<sequence length="490" mass="56712">MEIEQLLDLISGRYPECLARWHLKLSKWNAPDEQKAALSRLFSFLLDHLDLAFSDENAWIDRLQQRMMGESPAVDPKHWMFAVGSLEQILMELVMESQDPSFVQQAFHKIHTLCMNINLALMQRPFLSLRAFDSPHIRSHSPLVQLLQGLKIRPDVRWSKMAVLTSEGKILDLAVHHPRNNRWVAAYPTERQTLFVRRILQGKARGFTEPVNQHLTLAISGSKNALSRSYAREIASWIRHALQFSRQYTSGPLYDTLRQYEAILEFDDTLLSTSGVKETLLTSMKQICRLTGFQRSAFFWYYPLLKKVEGICSYNVPLEEIQRIHESEQNVPGISKLFDVKRPVYFRQVHHLLPKHHIRHFRLTSLLVAPLFEENHHVTGVLLLDQNGRPFDVSQTTIEIIRSLLTRVSRNLRTKLYANASPLQLSSPLTHREKQILRFSADGLSTKQIAAKLKISEHTVNEYIRSVFKKLHAKNRAEAVAKALRQRLIK</sequence>
<dbReference type="Pfam" id="PF00196">
    <property type="entry name" value="GerE"/>
    <property type="match status" value="1"/>
</dbReference>
<dbReference type="PROSITE" id="PS50043">
    <property type="entry name" value="HTH_LUXR_2"/>
    <property type="match status" value="1"/>
</dbReference>
<dbReference type="InterPro" id="IPR003018">
    <property type="entry name" value="GAF"/>
</dbReference>
<dbReference type="SUPFAM" id="SSF46894">
    <property type="entry name" value="C-terminal effector domain of the bipartite response regulators"/>
    <property type="match status" value="1"/>
</dbReference>
<dbReference type="GO" id="GO:0003677">
    <property type="term" value="F:DNA binding"/>
    <property type="evidence" value="ECO:0007669"/>
    <property type="project" value="UniProtKB-KW"/>
</dbReference>
<dbReference type="PANTHER" id="PTHR44688:SF16">
    <property type="entry name" value="DNA-BINDING TRANSCRIPTIONAL ACTIVATOR DEVR_DOSR"/>
    <property type="match status" value="1"/>
</dbReference>
<comment type="caution">
    <text evidence="5">The sequence shown here is derived from an EMBL/GenBank/DDBJ whole genome shotgun (WGS) entry which is preliminary data.</text>
</comment>
<dbReference type="InterPro" id="IPR016032">
    <property type="entry name" value="Sig_transdc_resp-reg_C-effctor"/>
</dbReference>
<protein>
    <recommendedName>
        <fullName evidence="4">HTH luxR-type domain-containing protein</fullName>
    </recommendedName>
</protein>
<dbReference type="SUPFAM" id="SSF55781">
    <property type="entry name" value="GAF domain-like"/>
    <property type="match status" value="1"/>
</dbReference>
<dbReference type="PROSITE" id="PS00622">
    <property type="entry name" value="HTH_LUXR_1"/>
    <property type="match status" value="1"/>
</dbReference>
<dbReference type="CDD" id="cd06170">
    <property type="entry name" value="LuxR_C_like"/>
    <property type="match status" value="1"/>
</dbReference>
<evidence type="ECO:0000256" key="2">
    <source>
        <dbReference type="ARBA" id="ARBA00023125"/>
    </source>
</evidence>
<dbReference type="PANTHER" id="PTHR44688">
    <property type="entry name" value="DNA-BINDING TRANSCRIPTIONAL ACTIVATOR DEVR_DOSR"/>
    <property type="match status" value="1"/>
</dbReference>
<dbReference type="Gene3D" id="1.10.10.10">
    <property type="entry name" value="Winged helix-like DNA-binding domain superfamily/Winged helix DNA-binding domain"/>
    <property type="match status" value="1"/>
</dbReference>
<dbReference type="AlphaFoldDB" id="A0A8I1DEE1"/>
<accession>A0A8I1DEE1</accession>
<dbReference type="EMBL" id="JAECVW010000002">
    <property type="protein sequence ID" value="MBH8594570.1"/>
    <property type="molecule type" value="Genomic_DNA"/>
</dbReference>
<name>A0A8I1DEE1_THEIN</name>
<dbReference type="InterPro" id="IPR000792">
    <property type="entry name" value="Tscrpt_reg_LuxR_C"/>
</dbReference>
<dbReference type="InterPro" id="IPR036388">
    <property type="entry name" value="WH-like_DNA-bd_sf"/>
</dbReference>